<dbReference type="AlphaFoldDB" id="A0A5C6NM57"/>
<organism evidence="3 4">
    <name type="scientific">Takifugu flavidus</name>
    <name type="common">sansaifugu</name>
    <dbReference type="NCBI Taxonomy" id="433684"/>
    <lineage>
        <taxon>Eukaryota</taxon>
        <taxon>Metazoa</taxon>
        <taxon>Chordata</taxon>
        <taxon>Craniata</taxon>
        <taxon>Vertebrata</taxon>
        <taxon>Euteleostomi</taxon>
        <taxon>Actinopterygii</taxon>
        <taxon>Neopterygii</taxon>
        <taxon>Teleostei</taxon>
        <taxon>Neoteleostei</taxon>
        <taxon>Acanthomorphata</taxon>
        <taxon>Eupercaria</taxon>
        <taxon>Tetraodontiformes</taxon>
        <taxon>Tetradontoidea</taxon>
        <taxon>Tetraodontidae</taxon>
        <taxon>Takifugu</taxon>
    </lineage>
</organism>
<dbReference type="Proteomes" id="UP000324091">
    <property type="component" value="Chromosome 2"/>
</dbReference>
<reference evidence="3 4" key="1">
    <citation type="submission" date="2019-04" db="EMBL/GenBank/DDBJ databases">
        <title>Chromosome genome assembly for Takifugu flavidus.</title>
        <authorList>
            <person name="Xiao S."/>
        </authorList>
    </citation>
    <scope>NUCLEOTIDE SEQUENCE [LARGE SCALE GENOMIC DNA]</scope>
    <source>
        <strain evidence="3">HTHZ2018</strain>
        <tissue evidence="3">Muscle</tissue>
    </source>
</reference>
<accession>A0A5C6NM57</accession>
<dbReference type="EMBL" id="RHFK02000012">
    <property type="protein sequence ID" value="TWW67758.1"/>
    <property type="molecule type" value="Genomic_DNA"/>
</dbReference>
<proteinExistence type="predicted"/>
<evidence type="ECO:0000256" key="1">
    <source>
        <dbReference type="SAM" id="MobiDB-lite"/>
    </source>
</evidence>
<evidence type="ECO:0000259" key="2">
    <source>
        <dbReference type="Pfam" id="PF16368"/>
    </source>
</evidence>
<protein>
    <submittedName>
        <fullName evidence="3">Cytoplasmic polyadenylation element-binding protein 1-B</fullName>
    </submittedName>
</protein>
<evidence type="ECO:0000313" key="3">
    <source>
        <dbReference type="EMBL" id="TWW67758.1"/>
    </source>
</evidence>
<feature type="region of interest" description="Disordered" evidence="1">
    <location>
        <begin position="1"/>
        <end position="23"/>
    </location>
</feature>
<sequence length="104" mass="11344">MAFSLRTDTRRPESSDTESPALSTCSNADIFRRMNTMLGNALDFTGVCTTPNNTKGKQDMLCAASLTLHPCPLLLNQGFGWQLGAFQAGEGREELVVQHLIVNI</sequence>
<feature type="domain" description="Cytoplasmic polyadenylation element-binding protein 1 N-terminal" evidence="2">
    <location>
        <begin position="1"/>
        <end position="63"/>
    </location>
</feature>
<comment type="caution">
    <text evidence="3">The sequence shown here is derived from an EMBL/GenBank/DDBJ whole genome shotgun (WGS) entry which is preliminary data.</text>
</comment>
<name>A0A5C6NM57_9TELE</name>
<keyword evidence="4" id="KW-1185">Reference proteome</keyword>
<gene>
    <name evidence="3" type="ORF">D4764_02G0007990</name>
</gene>
<dbReference type="Pfam" id="PF16368">
    <property type="entry name" value="CEBP1_N"/>
    <property type="match status" value="1"/>
</dbReference>
<dbReference type="InterPro" id="IPR032292">
    <property type="entry name" value="CEBP1_N"/>
</dbReference>
<evidence type="ECO:0000313" key="4">
    <source>
        <dbReference type="Proteomes" id="UP000324091"/>
    </source>
</evidence>